<reference evidence="6 7" key="1">
    <citation type="submission" date="2016-10" db="EMBL/GenBank/DDBJ databases">
        <authorList>
            <person name="de Groot N.N."/>
        </authorList>
    </citation>
    <scope>NUCLEOTIDE SEQUENCE [LARGE SCALE GENOMIC DNA]</scope>
    <source>
        <strain evidence="6 7">DSM 18978</strain>
    </source>
</reference>
<name>A0A1G5AQS0_9FIRM</name>
<dbReference type="UniPathway" id="UPA00148">
    <property type="reaction ID" value="UER00227"/>
</dbReference>
<sequence length="373" mass="40912">MLNKYVMKNGKKLRYGYTTGSCAAAASKAAAQILLSQHSINNIEIDTPKGWRLMLPVKDIVFDKEKASCSIIKDGGDDPDATTGLSIYSQIKWRRDNIISIDGGIGVGRVTKKGLPIEVGRAAINPIPLRMIEAEVRQVIGEHRGANIEISVPKGAVIAEKTFNPRMGIIGGISILGTSGIVEPMSEEAFKESLSIEMNLLIEDGITKLVMVPGNYGRDLALDKLHIDNKYIFKFSNFIGYILDDALDKKIEKILLIGHIGKIIKVAGGIFHTHSKVADGRLEILTAHLALMGAAPSELEVIMNSNTTEEAVEWVKKYGYEEVFTVLAKKITEKSIQRTYGEIQIGTIIFSMEEGILGICPSGKILMEEFKHE</sequence>
<dbReference type="Proteomes" id="UP000198636">
    <property type="component" value="Unassembled WGS sequence"/>
</dbReference>
<dbReference type="EMBL" id="FMUS01000001">
    <property type="protein sequence ID" value="SCX80225.1"/>
    <property type="molecule type" value="Genomic_DNA"/>
</dbReference>
<evidence type="ECO:0000256" key="5">
    <source>
        <dbReference type="HAMAP-Rule" id="MF_00787"/>
    </source>
</evidence>
<comment type="function">
    <text evidence="5">Catalyzes the methylation of C-1 in cobalt-precorrin-5B to form cobalt-precorrin-6A.</text>
</comment>
<protein>
    <recommendedName>
        <fullName evidence="5">Cobalt-precorrin-5B C(1)-methyltransferase</fullName>
        <ecNumber evidence="5">2.1.1.195</ecNumber>
    </recommendedName>
    <alternativeName>
        <fullName evidence="5">Cobalt-precorrin-6A synthase</fullName>
    </alternativeName>
</protein>
<dbReference type="HAMAP" id="MF_00787">
    <property type="entry name" value="CbiD"/>
    <property type="match status" value="1"/>
</dbReference>
<dbReference type="InterPro" id="IPR036074">
    <property type="entry name" value="CbiD_sf"/>
</dbReference>
<evidence type="ECO:0000256" key="3">
    <source>
        <dbReference type="ARBA" id="ARBA00022679"/>
    </source>
</evidence>
<dbReference type="Gene3D" id="3.30.2110.10">
    <property type="entry name" value="CbiD-like"/>
    <property type="match status" value="1"/>
</dbReference>
<dbReference type="OrthoDB" id="6439987at2"/>
<keyword evidence="1 5" id="KW-0169">Cobalamin biosynthesis</keyword>
<dbReference type="SUPFAM" id="SSF111342">
    <property type="entry name" value="CbiD-like"/>
    <property type="match status" value="1"/>
</dbReference>
<evidence type="ECO:0000313" key="6">
    <source>
        <dbReference type="EMBL" id="SCX80225.1"/>
    </source>
</evidence>
<dbReference type="STRING" id="1120976.SAMN03080606_00251"/>
<keyword evidence="2 5" id="KW-0489">Methyltransferase</keyword>
<dbReference type="PIRSF" id="PIRSF026782">
    <property type="entry name" value="CbiD"/>
    <property type="match status" value="1"/>
</dbReference>
<comment type="catalytic activity">
    <reaction evidence="5">
        <text>Co-precorrin-5B + S-adenosyl-L-methionine = Co-precorrin-6A + S-adenosyl-L-homocysteine</text>
        <dbReference type="Rhea" id="RHEA:26285"/>
        <dbReference type="ChEBI" id="CHEBI:57856"/>
        <dbReference type="ChEBI" id="CHEBI:59789"/>
        <dbReference type="ChEBI" id="CHEBI:60063"/>
        <dbReference type="ChEBI" id="CHEBI:60064"/>
        <dbReference type="EC" id="2.1.1.195"/>
    </reaction>
</comment>
<dbReference type="EC" id="2.1.1.195" evidence="5"/>
<keyword evidence="4 5" id="KW-0949">S-adenosyl-L-methionine</keyword>
<accession>A0A1G5AQS0</accession>
<keyword evidence="3 5" id="KW-0808">Transferase</keyword>
<comment type="pathway">
    <text evidence="5">Cofactor biosynthesis; adenosylcobalamin biosynthesis; cob(II)yrinate a,c-diamide from sirohydrochlorin (anaerobic route): step 6/10.</text>
</comment>
<dbReference type="PANTHER" id="PTHR35863">
    <property type="entry name" value="COBALT-PRECORRIN-5B C(1)-METHYLTRANSFERASE"/>
    <property type="match status" value="1"/>
</dbReference>
<dbReference type="PANTHER" id="PTHR35863:SF1">
    <property type="entry name" value="COBALT-PRECORRIN-5B C(1)-METHYLTRANSFERASE"/>
    <property type="match status" value="1"/>
</dbReference>
<dbReference type="Pfam" id="PF01888">
    <property type="entry name" value="CbiD"/>
    <property type="match status" value="1"/>
</dbReference>
<evidence type="ECO:0000256" key="1">
    <source>
        <dbReference type="ARBA" id="ARBA00022573"/>
    </source>
</evidence>
<dbReference type="GO" id="GO:0032259">
    <property type="term" value="P:methylation"/>
    <property type="evidence" value="ECO:0007669"/>
    <property type="project" value="UniProtKB-KW"/>
</dbReference>
<dbReference type="InterPro" id="IPR002748">
    <property type="entry name" value="CbiD"/>
</dbReference>
<dbReference type="GO" id="GO:0043780">
    <property type="term" value="F:cobalt-precorrin-5B C1-methyltransferase activity"/>
    <property type="evidence" value="ECO:0007669"/>
    <property type="project" value="RHEA"/>
</dbReference>
<evidence type="ECO:0000256" key="2">
    <source>
        <dbReference type="ARBA" id="ARBA00022603"/>
    </source>
</evidence>
<gene>
    <name evidence="5" type="primary">cbiD</name>
    <name evidence="6" type="ORF">SAMN03080606_00251</name>
</gene>
<evidence type="ECO:0000256" key="4">
    <source>
        <dbReference type="ARBA" id="ARBA00022691"/>
    </source>
</evidence>
<proteinExistence type="inferred from homology"/>
<dbReference type="AlphaFoldDB" id="A0A1G5AQS0"/>
<evidence type="ECO:0000313" key="7">
    <source>
        <dbReference type="Proteomes" id="UP000198636"/>
    </source>
</evidence>
<dbReference type="RefSeq" id="WP_091539027.1">
    <property type="nucleotide sequence ID" value="NZ_FMUS01000001.1"/>
</dbReference>
<dbReference type="GO" id="GO:0019251">
    <property type="term" value="P:anaerobic cobalamin biosynthetic process"/>
    <property type="evidence" value="ECO:0007669"/>
    <property type="project" value="UniProtKB-UniRule"/>
</dbReference>
<keyword evidence="7" id="KW-1185">Reference proteome</keyword>
<dbReference type="NCBIfam" id="TIGR00312">
    <property type="entry name" value="cbiD"/>
    <property type="match status" value="1"/>
</dbReference>
<organism evidence="6 7">
    <name type="scientific">Alkaliphilus peptidifermentans DSM 18978</name>
    <dbReference type="NCBI Taxonomy" id="1120976"/>
    <lineage>
        <taxon>Bacteria</taxon>
        <taxon>Bacillati</taxon>
        <taxon>Bacillota</taxon>
        <taxon>Clostridia</taxon>
        <taxon>Peptostreptococcales</taxon>
        <taxon>Natronincolaceae</taxon>
        <taxon>Alkaliphilus</taxon>
    </lineage>
</organism>
<comment type="similarity">
    <text evidence="5">Belongs to the CbiD family.</text>
</comment>